<dbReference type="RefSeq" id="WP_007616065.1">
    <property type="nucleotide sequence ID" value="NZ_BAEO01000006.1"/>
</dbReference>
<dbReference type="EC" id="3.2.2.4" evidence="2"/>
<dbReference type="eggNOG" id="COG1611">
    <property type="taxonomic scope" value="Bacteria"/>
</dbReference>
<evidence type="ECO:0000256" key="1">
    <source>
        <dbReference type="ARBA" id="ARBA00000274"/>
    </source>
</evidence>
<gene>
    <name evidence="4" type="ORF">GARC_0330</name>
</gene>
<evidence type="ECO:0000256" key="2">
    <source>
        <dbReference type="ARBA" id="ARBA00011985"/>
    </source>
</evidence>
<evidence type="ECO:0000313" key="5">
    <source>
        <dbReference type="Proteomes" id="UP000006327"/>
    </source>
</evidence>
<dbReference type="Gene3D" id="3.40.50.450">
    <property type="match status" value="1"/>
</dbReference>
<dbReference type="SUPFAM" id="SSF102405">
    <property type="entry name" value="MCP/YpsA-like"/>
    <property type="match status" value="1"/>
</dbReference>
<proteinExistence type="predicted"/>
<dbReference type="Pfam" id="PF03641">
    <property type="entry name" value="Lysine_decarbox"/>
    <property type="match status" value="1"/>
</dbReference>
<organism evidence="4 5">
    <name type="scientific">Paraglaciecola arctica BSs20135</name>
    <dbReference type="NCBI Taxonomy" id="493475"/>
    <lineage>
        <taxon>Bacteria</taxon>
        <taxon>Pseudomonadati</taxon>
        <taxon>Pseudomonadota</taxon>
        <taxon>Gammaproteobacteria</taxon>
        <taxon>Alteromonadales</taxon>
        <taxon>Alteromonadaceae</taxon>
        <taxon>Paraglaciecola</taxon>
    </lineage>
</organism>
<dbReference type="GO" id="GO:0005829">
    <property type="term" value="C:cytosol"/>
    <property type="evidence" value="ECO:0007669"/>
    <property type="project" value="TreeGrafter"/>
</dbReference>
<dbReference type="EMBL" id="BAEO01000006">
    <property type="protein sequence ID" value="GAC17312.1"/>
    <property type="molecule type" value="Genomic_DNA"/>
</dbReference>
<sequence length="317" mass="35686">MSKKKFILSIPKPAHPIRRKEALPWQKPKPVSEDPKIANKLETILDNSSYVPAIEDIDFLQGPNARGIRLQLDYLKPQIILNKHGIEHTIVVFGSTRIVEPLAAQKKINSLSKKLEQKPLDKELNRKLAIAKRIQINSQYYQVAREFAGIVGKAGNGPEDCRLVIMTGGGPGIMEAANRGAAEAQAETVGLNITLPSEQFPNPYVTPELCLQFHYFALRKLHFVLRARALVAFPGGYGTLDEMFETLTLIQTRKIAPMPVVLVGKKFWKKAVNMDFLVDEGVIDAEDRELFWYAETAADIWSGINQWYEEKGERLLP</sequence>
<dbReference type="InterPro" id="IPR052341">
    <property type="entry name" value="LOG_family_nucleotidases"/>
</dbReference>
<dbReference type="PANTHER" id="PTHR43393:SF3">
    <property type="entry name" value="LYSINE DECARBOXYLASE-LIKE PROTEIN"/>
    <property type="match status" value="1"/>
</dbReference>
<dbReference type="AlphaFoldDB" id="K6YGP5"/>
<comment type="catalytic activity">
    <reaction evidence="1">
        <text>AMP + H2O = D-ribose 5-phosphate + adenine</text>
        <dbReference type="Rhea" id="RHEA:20129"/>
        <dbReference type="ChEBI" id="CHEBI:15377"/>
        <dbReference type="ChEBI" id="CHEBI:16708"/>
        <dbReference type="ChEBI" id="CHEBI:78346"/>
        <dbReference type="ChEBI" id="CHEBI:456215"/>
        <dbReference type="EC" id="3.2.2.4"/>
    </reaction>
</comment>
<reference evidence="4 5" key="1">
    <citation type="journal article" date="2017" name="Antonie Van Leeuwenhoek">
        <title>Rhizobium rhizosphaerae sp. nov., a novel species isolated from rice rhizosphere.</title>
        <authorList>
            <person name="Zhao J.J."/>
            <person name="Zhang J."/>
            <person name="Zhang R.J."/>
            <person name="Zhang C.W."/>
            <person name="Yin H.Q."/>
            <person name="Zhang X.X."/>
        </authorList>
    </citation>
    <scope>NUCLEOTIDE SEQUENCE [LARGE SCALE GENOMIC DNA]</scope>
    <source>
        <strain evidence="4 5">BSs20135</strain>
    </source>
</reference>
<dbReference type="PANTHER" id="PTHR43393">
    <property type="entry name" value="CYTOKININ RIBOSIDE 5'-MONOPHOSPHATE PHOSPHORIBOHYDROLASE"/>
    <property type="match status" value="1"/>
</dbReference>
<dbReference type="OrthoDB" id="9801098at2"/>
<dbReference type="Proteomes" id="UP000006327">
    <property type="component" value="Unassembled WGS sequence"/>
</dbReference>
<protein>
    <recommendedName>
        <fullName evidence="3">AMP nucleosidase</fullName>
        <ecNumber evidence="2">3.2.2.4</ecNumber>
    </recommendedName>
    <alternativeName>
        <fullName evidence="3">AMP nucleosidase</fullName>
    </alternativeName>
</protein>
<name>K6YGP5_9ALTE</name>
<comment type="caution">
    <text evidence="4">The sequence shown here is derived from an EMBL/GenBank/DDBJ whole genome shotgun (WGS) entry which is preliminary data.</text>
</comment>
<keyword evidence="5" id="KW-1185">Reference proteome</keyword>
<evidence type="ECO:0000256" key="3">
    <source>
        <dbReference type="ARBA" id="ARBA00031983"/>
    </source>
</evidence>
<dbReference type="STRING" id="493475.GARC_0330"/>
<accession>K6YGP5</accession>
<evidence type="ECO:0000313" key="4">
    <source>
        <dbReference type="EMBL" id="GAC17312.1"/>
    </source>
</evidence>
<dbReference type="InterPro" id="IPR031100">
    <property type="entry name" value="LOG_fam"/>
</dbReference>
<dbReference type="GO" id="GO:0008714">
    <property type="term" value="F:AMP nucleosidase activity"/>
    <property type="evidence" value="ECO:0007669"/>
    <property type="project" value="UniProtKB-EC"/>
</dbReference>